<proteinExistence type="predicted"/>
<keyword evidence="4" id="KW-1185">Reference proteome</keyword>
<evidence type="ECO:0000313" key="3">
    <source>
        <dbReference type="EMBL" id="WAR28750.1"/>
    </source>
</evidence>
<keyword evidence="2" id="KW-0732">Signal</keyword>
<evidence type="ECO:0000256" key="1">
    <source>
        <dbReference type="SAM" id="Phobius"/>
    </source>
</evidence>
<reference evidence="3" key="1">
    <citation type="submission" date="2022-11" db="EMBL/GenBank/DDBJ databases">
        <title>Centuries of genome instability and evolution in soft-shell clam transmissible cancer (bioRxiv).</title>
        <authorList>
            <person name="Hart S.F.M."/>
            <person name="Yonemitsu M.A."/>
            <person name="Giersch R.M."/>
            <person name="Beal B.F."/>
            <person name="Arriagada G."/>
            <person name="Davis B.W."/>
            <person name="Ostrander E.A."/>
            <person name="Goff S.P."/>
            <person name="Metzger M.J."/>
        </authorList>
    </citation>
    <scope>NUCLEOTIDE SEQUENCE</scope>
    <source>
        <strain evidence="3">MELC-2E11</strain>
        <tissue evidence="3">Siphon/mantle</tissue>
    </source>
</reference>
<evidence type="ECO:0000313" key="4">
    <source>
        <dbReference type="Proteomes" id="UP001164746"/>
    </source>
</evidence>
<feature type="transmembrane region" description="Helical" evidence="1">
    <location>
        <begin position="55"/>
        <end position="77"/>
    </location>
</feature>
<dbReference type="EMBL" id="CP111026">
    <property type="protein sequence ID" value="WAR28750.1"/>
    <property type="molecule type" value="Genomic_DNA"/>
</dbReference>
<accession>A0ABY7G2U2</accession>
<evidence type="ECO:0000256" key="2">
    <source>
        <dbReference type="SAM" id="SignalP"/>
    </source>
</evidence>
<dbReference type="Proteomes" id="UP001164746">
    <property type="component" value="Chromosome 15"/>
</dbReference>
<keyword evidence="1" id="KW-0472">Membrane</keyword>
<keyword evidence="1" id="KW-1133">Transmembrane helix</keyword>
<name>A0ABY7G2U2_MYAAR</name>
<sequence>MKISAIAVIALMGVLGAALADYGYGSDYGSSYGGGLGGAGYGYSYMPYYGGAGGAGGAGDGGILMLIGLLFVVVLLFSNNSFFNSTSGSTVTPITIVQDLQSTPAIHFHISICPIHYFKDDTNLAVLKALETETGYRSGKGQRTRSIVQIVKLEGENMERLLSSSQMSTPRLIAISKEEKIVNMAIVCDTILQSPGYSGHSRGHADNAGTTTAGGIQARFVCEWDVYREAMQDAMTLMYWLVEDESPNNIKFESLVATIKGLRLDILKMLCQGENAKYTSNDFINKTVVMFWNVILRNIIDDVKQSPLYSVMINKTTDIATHSQLVIYIHYLHPAKSRTVFCSKS</sequence>
<feature type="signal peptide" evidence="2">
    <location>
        <begin position="1"/>
        <end position="20"/>
    </location>
</feature>
<organism evidence="3 4">
    <name type="scientific">Mya arenaria</name>
    <name type="common">Soft-shell clam</name>
    <dbReference type="NCBI Taxonomy" id="6604"/>
    <lineage>
        <taxon>Eukaryota</taxon>
        <taxon>Metazoa</taxon>
        <taxon>Spiralia</taxon>
        <taxon>Lophotrochozoa</taxon>
        <taxon>Mollusca</taxon>
        <taxon>Bivalvia</taxon>
        <taxon>Autobranchia</taxon>
        <taxon>Heteroconchia</taxon>
        <taxon>Euheterodonta</taxon>
        <taxon>Imparidentia</taxon>
        <taxon>Neoheterodontei</taxon>
        <taxon>Myida</taxon>
        <taxon>Myoidea</taxon>
        <taxon>Myidae</taxon>
        <taxon>Mya</taxon>
    </lineage>
</organism>
<keyword evidence="1" id="KW-0812">Transmembrane</keyword>
<dbReference type="PANTHER" id="PTHR46880">
    <property type="entry name" value="RAS-ASSOCIATING DOMAIN-CONTAINING PROTEIN"/>
    <property type="match status" value="1"/>
</dbReference>
<protein>
    <submittedName>
        <fullName evidence="3">Uncharacterized protein</fullName>
    </submittedName>
</protein>
<dbReference type="PANTHER" id="PTHR46880:SF5">
    <property type="entry name" value="DUF4371 DOMAIN-CONTAINING PROTEIN"/>
    <property type="match status" value="1"/>
</dbReference>
<gene>
    <name evidence="3" type="ORF">MAR_014454</name>
</gene>
<feature type="chain" id="PRO_5046998298" evidence="2">
    <location>
        <begin position="21"/>
        <end position="345"/>
    </location>
</feature>